<dbReference type="PANTHER" id="PTHR19143">
    <property type="entry name" value="FIBRINOGEN/TENASCIN/ANGIOPOEITIN"/>
    <property type="match status" value="1"/>
</dbReference>
<feature type="domain" description="Fibrinogen C-terminal" evidence="2">
    <location>
        <begin position="145"/>
        <end position="364"/>
    </location>
</feature>
<dbReference type="SMART" id="SM00186">
    <property type="entry name" value="FBG"/>
    <property type="match status" value="1"/>
</dbReference>
<keyword evidence="1" id="KW-0732">Signal</keyword>
<evidence type="ECO:0000313" key="4">
    <source>
        <dbReference type="Proteomes" id="UP001208570"/>
    </source>
</evidence>
<dbReference type="PROSITE" id="PS51406">
    <property type="entry name" value="FIBRINOGEN_C_2"/>
    <property type="match status" value="1"/>
</dbReference>
<organism evidence="3 4">
    <name type="scientific">Paralvinella palmiformis</name>
    <dbReference type="NCBI Taxonomy" id="53620"/>
    <lineage>
        <taxon>Eukaryota</taxon>
        <taxon>Metazoa</taxon>
        <taxon>Spiralia</taxon>
        <taxon>Lophotrochozoa</taxon>
        <taxon>Annelida</taxon>
        <taxon>Polychaeta</taxon>
        <taxon>Sedentaria</taxon>
        <taxon>Canalipalpata</taxon>
        <taxon>Terebellida</taxon>
        <taxon>Terebelliformia</taxon>
        <taxon>Alvinellidae</taxon>
        <taxon>Paralvinella</taxon>
    </lineage>
</organism>
<dbReference type="Gene3D" id="3.90.215.10">
    <property type="entry name" value="Gamma Fibrinogen, chain A, domain 1"/>
    <property type="match status" value="1"/>
</dbReference>
<proteinExistence type="predicted"/>
<accession>A0AAD9MT42</accession>
<dbReference type="InterPro" id="IPR036056">
    <property type="entry name" value="Fibrinogen-like_C"/>
</dbReference>
<dbReference type="AlphaFoldDB" id="A0AAD9MT42"/>
<dbReference type="GO" id="GO:0005615">
    <property type="term" value="C:extracellular space"/>
    <property type="evidence" value="ECO:0007669"/>
    <property type="project" value="TreeGrafter"/>
</dbReference>
<sequence length="364" mass="40762">MGIIFLCVLVIISTVMDSGIASITFDPQSLVPESTSAISDDDNNTCTNFQETASSAAVMFTKFRVKDVPNFIANFSVELTGHTLGCNQSLYLAPLSTTQTKKWFGRWKLCRFLTKTERSDKEHCSYSCSAIEGLEALQVIKMPNTPEEYNWQICHINMHGKTAGLCAGLAIGENSVKLPGDSLPTSIYCTETQDAKGWIVLMQRESNSVNFYVGWEEYKIGFGQHTGNFWSGNEFMHKATTAGTDYRLRVMLITPSDERIFAEYSTFWVDSEANNYKLHVSGYLPTSTADDALRIHNGMMFSTLGRDNSPSSTNLTNLFHAGWWFNDDQDTVLTAVFDKGIIWHNNIGNLSFALFVQMMIRPNP</sequence>
<dbReference type="PANTHER" id="PTHR19143:SF327">
    <property type="entry name" value="FI21813P1-RELATED"/>
    <property type="match status" value="1"/>
</dbReference>
<evidence type="ECO:0000259" key="2">
    <source>
        <dbReference type="PROSITE" id="PS51406"/>
    </source>
</evidence>
<evidence type="ECO:0000256" key="1">
    <source>
        <dbReference type="SAM" id="SignalP"/>
    </source>
</evidence>
<evidence type="ECO:0000313" key="3">
    <source>
        <dbReference type="EMBL" id="KAK2143168.1"/>
    </source>
</evidence>
<name>A0AAD9MT42_9ANNE</name>
<dbReference type="InterPro" id="IPR050373">
    <property type="entry name" value="Fibrinogen_C-term_domain"/>
</dbReference>
<comment type="caution">
    <text evidence="3">The sequence shown here is derived from an EMBL/GenBank/DDBJ whole genome shotgun (WGS) entry which is preliminary data.</text>
</comment>
<dbReference type="SUPFAM" id="SSF56496">
    <property type="entry name" value="Fibrinogen C-terminal domain-like"/>
    <property type="match status" value="1"/>
</dbReference>
<gene>
    <name evidence="3" type="ORF">LSH36_872g02030</name>
</gene>
<dbReference type="InterPro" id="IPR014716">
    <property type="entry name" value="Fibrinogen_a/b/g_C_1"/>
</dbReference>
<protein>
    <recommendedName>
        <fullName evidence="2">Fibrinogen C-terminal domain-containing protein</fullName>
    </recommendedName>
</protein>
<dbReference type="InterPro" id="IPR002181">
    <property type="entry name" value="Fibrinogen_a/b/g_C_dom"/>
</dbReference>
<dbReference type="Proteomes" id="UP001208570">
    <property type="component" value="Unassembled WGS sequence"/>
</dbReference>
<dbReference type="EMBL" id="JAODUP010000872">
    <property type="protein sequence ID" value="KAK2143168.1"/>
    <property type="molecule type" value="Genomic_DNA"/>
</dbReference>
<keyword evidence="4" id="KW-1185">Reference proteome</keyword>
<dbReference type="Pfam" id="PF00147">
    <property type="entry name" value="Fibrinogen_C"/>
    <property type="match status" value="1"/>
</dbReference>
<reference evidence="3" key="1">
    <citation type="journal article" date="2023" name="Mol. Biol. Evol.">
        <title>Third-Generation Sequencing Reveals the Adaptive Role of the Epigenome in Three Deep-Sea Polychaetes.</title>
        <authorList>
            <person name="Perez M."/>
            <person name="Aroh O."/>
            <person name="Sun Y."/>
            <person name="Lan Y."/>
            <person name="Juniper S.K."/>
            <person name="Young C.R."/>
            <person name="Angers B."/>
            <person name="Qian P.Y."/>
        </authorList>
    </citation>
    <scope>NUCLEOTIDE SEQUENCE</scope>
    <source>
        <strain evidence="3">P08H-3</strain>
    </source>
</reference>
<feature type="signal peptide" evidence="1">
    <location>
        <begin position="1"/>
        <end position="21"/>
    </location>
</feature>
<feature type="chain" id="PRO_5042106190" description="Fibrinogen C-terminal domain-containing protein" evidence="1">
    <location>
        <begin position="22"/>
        <end position="364"/>
    </location>
</feature>